<dbReference type="SUPFAM" id="SSF56112">
    <property type="entry name" value="Protein kinase-like (PK-like)"/>
    <property type="match status" value="1"/>
</dbReference>
<name>A0AA37VA76_9BACT</name>
<dbReference type="PROSITE" id="PS00108">
    <property type="entry name" value="PROTEIN_KINASE_ST"/>
    <property type="match status" value="1"/>
</dbReference>
<dbReference type="SMART" id="SM00220">
    <property type="entry name" value="S_TKc"/>
    <property type="match status" value="1"/>
</dbReference>
<evidence type="ECO:0000256" key="5">
    <source>
        <dbReference type="ARBA" id="ARBA00022777"/>
    </source>
</evidence>
<dbReference type="CDD" id="cd14014">
    <property type="entry name" value="STKc_PknB_like"/>
    <property type="match status" value="1"/>
</dbReference>
<organism evidence="9 10">
    <name type="scientific">Roseisolibacter agri</name>
    <dbReference type="NCBI Taxonomy" id="2014610"/>
    <lineage>
        <taxon>Bacteria</taxon>
        <taxon>Pseudomonadati</taxon>
        <taxon>Gemmatimonadota</taxon>
        <taxon>Gemmatimonadia</taxon>
        <taxon>Gemmatimonadales</taxon>
        <taxon>Gemmatimonadaceae</taxon>
        <taxon>Roseisolibacter</taxon>
    </lineage>
</organism>
<evidence type="ECO:0000256" key="3">
    <source>
        <dbReference type="ARBA" id="ARBA00022679"/>
    </source>
</evidence>
<sequence length="847" mass="90644">MLGGRYALARELGRGGMATVYLADDVRHERQVAVKVLRAEWSATLGADRFAREIRVLAQLQHPHVLPLYDSGAADGSLYFVMPFVDGESLRARLDRVAALAFEETTRMVRQIADALDYAHARGVVHRDVKPENILLAGGQALLADFGIARGAAASATDGHTLTSVGTTLGTPAYMSPEQATADQSIDHRTDVYSLGCVAYEALAGAPPFRARNAAALMALHVFSPPPPLVGSRAPLPDAVVRATARALAKDPDERFARAGDFAAALEEALVAMRAPSPAELHLRSVAERQAARWRVLVLEFANVAAAPDADWLSTGIAETLSADLGQIAGLKVVGRDPAARRRAAADGEGRPVDAAQAVALARSVSAHWVVWGAFQKLGARIRITTHLARAEDGAPVLEEKLDGVMDEIFELQDRIVAGLSAALGVEPTTAELARIRRPETTGLTAYEHYAKGYRAFYRFGTDSVRTAVEHFRAAVALDPGYALAHAGLGIVHGPLYIATGRRETLDEGAALLERAIALDPSIGEAHAWLSYMQARQGRFDDAERTARGGIAREPESFISWYMLGITHLGRAVSVPQPSAMARAVPPLLRCIAINPTYHPAHMVLGMSYLLRGAQGHAATVLDRAVEIERGGVGFQFVGSLAQRAVLHLGAGELGEAAPLLDQAIERYTGTDHVYAETVTAYAHWARGCLAERTGALDHALADFGRACEIADAHPHRISIGAHWVKARFGLARVLHRLGRPDDARQRLAEGHDLVASRARFVWAWLSGSTDADMTYELSSTLATLGDADAALDALARAVDAGWSDVPWLRHDPAFAVLRDDADVRRVCAAGLSRVTLPPPVGSGGLA</sequence>
<dbReference type="PANTHER" id="PTHR43289:SF6">
    <property type="entry name" value="SERINE_THREONINE-PROTEIN KINASE NEKL-3"/>
    <property type="match status" value="1"/>
</dbReference>
<dbReference type="SUPFAM" id="SSF48452">
    <property type="entry name" value="TPR-like"/>
    <property type="match status" value="2"/>
</dbReference>
<dbReference type="Proteomes" id="UP001161325">
    <property type="component" value="Unassembled WGS sequence"/>
</dbReference>
<dbReference type="PANTHER" id="PTHR43289">
    <property type="entry name" value="MITOGEN-ACTIVATED PROTEIN KINASE KINASE KINASE 20-RELATED"/>
    <property type="match status" value="1"/>
</dbReference>
<dbReference type="GO" id="GO:0005524">
    <property type="term" value="F:ATP binding"/>
    <property type="evidence" value="ECO:0007669"/>
    <property type="project" value="UniProtKB-UniRule"/>
</dbReference>
<keyword evidence="5 9" id="KW-0418">Kinase</keyword>
<keyword evidence="2 9" id="KW-0723">Serine/threonine-protein kinase</keyword>
<evidence type="ECO:0000313" key="9">
    <source>
        <dbReference type="EMBL" id="GLC25153.1"/>
    </source>
</evidence>
<dbReference type="PROSITE" id="PS00107">
    <property type="entry name" value="PROTEIN_KINASE_ATP"/>
    <property type="match status" value="1"/>
</dbReference>
<keyword evidence="10" id="KW-1185">Reference proteome</keyword>
<dbReference type="SMART" id="SM00028">
    <property type="entry name" value="TPR"/>
    <property type="match status" value="5"/>
</dbReference>
<keyword evidence="6 7" id="KW-0067">ATP-binding</keyword>
<evidence type="ECO:0000256" key="7">
    <source>
        <dbReference type="PROSITE-ProRule" id="PRU10141"/>
    </source>
</evidence>
<dbReference type="EC" id="2.7.11.1" evidence="1"/>
<evidence type="ECO:0000256" key="6">
    <source>
        <dbReference type="ARBA" id="ARBA00022840"/>
    </source>
</evidence>
<dbReference type="RefSeq" id="WP_284349593.1">
    <property type="nucleotide sequence ID" value="NZ_BRXS01000002.1"/>
</dbReference>
<evidence type="ECO:0000313" key="10">
    <source>
        <dbReference type="Proteomes" id="UP001161325"/>
    </source>
</evidence>
<dbReference type="InterPro" id="IPR017441">
    <property type="entry name" value="Protein_kinase_ATP_BS"/>
</dbReference>
<dbReference type="Pfam" id="PF13432">
    <property type="entry name" value="TPR_16"/>
    <property type="match status" value="2"/>
</dbReference>
<protein>
    <recommendedName>
        <fullName evidence="1">non-specific serine/threonine protein kinase</fullName>
        <ecNumber evidence="1">2.7.11.1</ecNumber>
    </recommendedName>
</protein>
<dbReference type="PROSITE" id="PS50011">
    <property type="entry name" value="PROTEIN_KINASE_DOM"/>
    <property type="match status" value="1"/>
</dbReference>
<dbReference type="GO" id="GO:0004674">
    <property type="term" value="F:protein serine/threonine kinase activity"/>
    <property type="evidence" value="ECO:0007669"/>
    <property type="project" value="UniProtKB-KW"/>
</dbReference>
<dbReference type="NCBIfam" id="NF047558">
    <property type="entry name" value="TPR_END_plus"/>
    <property type="match status" value="1"/>
</dbReference>
<evidence type="ECO:0000256" key="4">
    <source>
        <dbReference type="ARBA" id="ARBA00022741"/>
    </source>
</evidence>
<evidence type="ECO:0000256" key="1">
    <source>
        <dbReference type="ARBA" id="ARBA00012513"/>
    </source>
</evidence>
<reference evidence="9" key="1">
    <citation type="submission" date="2022-08" db="EMBL/GenBank/DDBJ databases">
        <title>Draft genome sequencing of Roseisolibacter agri AW1220.</title>
        <authorList>
            <person name="Tobiishi Y."/>
            <person name="Tonouchi A."/>
        </authorList>
    </citation>
    <scope>NUCLEOTIDE SEQUENCE</scope>
    <source>
        <strain evidence="9">AW1220</strain>
    </source>
</reference>
<dbReference type="InterPro" id="IPR008271">
    <property type="entry name" value="Ser/Thr_kinase_AS"/>
</dbReference>
<dbReference type="Gene3D" id="1.25.40.10">
    <property type="entry name" value="Tetratricopeptide repeat domain"/>
    <property type="match status" value="2"/>
</dbReference>
<feature type="domain" description="Protein kinase" evidence="8">
    <location>
        <begin position="6"/>
        <end position="270"/>
    </location>
</feature>
<dbReference type="FunFam" id="1.10.510.10:FF:000021">
    <property type="entry name" value="Serine/threonine protein kinase"/>
    <property type="match status" value="1"/>
</dbReference>
<evidence type="ECO:0000256" key="2">
    <source>
        <dbReference type="ARBA" id="ARBA00022527"/>
    </source>
</evidence>
<comment type="caution">
    <text evidence="9">The sequence shown here is derived from an EMBL/GenBank/DDBJ whole genome shotgun (WGS) entry which is preliminary data.</text>
</comment>
<dbReference type="InterPro" id="IPR011990">
    <property type="entry name" value="TPR-like_helical_dom_sf"/>
</dbReference>
<accession>A0AA37VA76</accession>
<dbReference type="InterPro" id="IPR019734">
    <property type="entry name" value="TPR_rpt"/>
</dbReference>
<dbReference type="InterPro" id="IPR011009">
    <property type="entry name" value="Kinase-like_dom_sf"/>
</dbReference>
<dbReference type="Pfam" id="PF00069">
    <property type="entry name" value="Pkinase"/>
    <property type="match status" value="1"/>
</dbReference>
<dbReference type="Gene3D" id="3.30.200.20">
    <property type="entry name" value="Phosphorylase Kinase, domain 1"/>
    <property type="match status" value="1"/>
</dbReference>
<feature type="binding site" evidence="7">
    <location>
        <position position="35"/>
    </location>
    <ligand>
        <name>ATP</name>
        <dbReference type="ChEBI" id="CHEBI:30616"/>
    </ligand>
</feature>
<dbReference type="EMBL" id="BRXS01000002">
    <property type="protein sequence ID" value="GLC25153.1"/>
    <property type="molecule type" value="Genomic_DNA"/>
</dbReference>
<dbReference type="Gene3D" id="1.10.510.10">
    <property type="entry name" value="Transferase(Phosphotransferase) domain 1"/>
    <property type="match status" value="1"/>
</dbReference>
<proteinExistence type="predicted"/>
<keyword evidence="3" id="KW-0808">Transferase</keyword>
<gene>
    <name evidence="9" type="ORF">rosag_16660</name>
</gene>
<dbReference type="InterPro" id="IPR000719">
    <property type="entry name" value="Prot_kinase_dom"/>
</dbReference>
<evidence type="ECO:0000259" key="8">
    <source>
        <dbReference type="PROSITE" id="PS50011"/>
    </source>
</evidence>
<keyword evidence="4 7" id="KW-0547">Nucleotide-binding</keyword>
<dbReference type="AlphaFoldDB" id="A0AA37VA76"/>